<accession>A0AAV8VS08</accession>
<protein>
    <submittedName>
        <fullName evidence="2">Uncharacterized protein</fullName>
    </submittedName>
</protein>
<evidence type="ECO:0000313" key="3">
    <source>
        <dbReference type="Proteomes" id="UP001159042"/>
    </source>
</evidence>
<gene>
    <name evidence="2" type="ORF">NQ315_013374</name>
</gene>
<keyword evidence="3" id="KW-1185">Reference proteome</keyword>
<proteinExistence type="predicted"/>
<dbReference type="EMBL" id="JANEYG010000038">
    <property type="protein sequence ID" value="KAJ8916905.1"/>
    <property type="molecule type" value="Genomic_DNA"/>
</dbReference>
<organism evidence="2 3">
    <name type="scientific">Exocentrus adspersus</name>
    <dbReference type="NCBI Taxonomy" id="1586481"/>
    <lineage>
        <taxon>Eukaryota</taxon>
        <taxon>Metazoa</taxon>
        <taxon>Ecdysozoa</taxon>
        <taxon>Arthropoda</taxon>
        <taxon>Hexapoda</taxon>
        <taxon>Insecta</taxon>
        <taxon>Pterygota</taxon>
        <taxon>Neoptera</taxon>
        <taxon>Endopterygota</taxon>
        <taxon>Coleoptera</taxon>
        <taxon>Polyphaga</taxon>
        <taxon>Cucujiformia</taxon>
        <taxon>Chrysomeloidea</taxon>
        <taxon>Cerambycidae</taxon>
        <taxon>Lamiinae</taxon>
        <taxon>Acanthocinini</taxon>
        <taxon>Exocentrus</taxon>
    </lineage>
</organism>
<evidence type="ECO:0000313" key="2">
    <source>
        <dbReference type="EMBL" id="KAJ8916905.1"/>
    </source>
</evidence>
<sequence length="96" mass="10718">MDCVGNENDAIDSNVLCTTNENCTKEESDKLLTKSSECENSVTELKEDMSNDLNSAQDFIEVKEKVAQEPYLRFLVSPTETPEPPKTNENETHCTG</sequence>
<reference evidence="2 3" key="1">
    <citation type="journal article" date="2023" name="Insect Mol. Biol.">
        <title>Genome sequencing provides insights into the evolution of gene families encoding plant cell wall-degrading enzymes in longhorned beetles.</title>
        <authorList>
            <person name="Shin N.R."/>
            <person name="Okamura Y."/>
            <person name="Kirsch R."/>
            <person name="Pauchet Y."/>
        </authorList>
    </citation>
    <scope>NUCLEOTIDE SEQUENCE [LARGE SCALE GENOMIC DNA]</scope>
    <source>
        <strain evidence="2">EAD_L_NR</strain>
    </source>
</reference>
<feature type="compositionally biased region" description="Basic and acidic residues" evidence="1">
    <location>
        <begin position="86"/>
        <end position="96"/>
    </location>
</feature>
<feature type="region of interest" description="Disordered" evidence="1">
    <location>
        <begin position="77"/>
        <end position="96"/>
    </location>
</feature>
<comment type="caution">
    <text evidence="2">The sequence shown here is derived from an EMBL/GenBank/DDBJ whole genome shotgun (WGS) entry which is preliminary data.</text>
</comment>
<dbReference type="AlphaFoldDB" id="A0AAV8VS08"/>
<dbReference type="Proteomes" id="UP001159042">
    <property type="component" value="Unassembled WGS sequence"/>
</dbReference>
<evidence type="ECO:0000256" key="1">
    <source>
        <dbReference type="SAM" id="MobiDB-lite"/>
    </source>
</evidence>
<name>A0AAV8VS08_9CUCU</name>